<evidence type="ECO:0000313" key="2">
    <source>
        <dbReference type="Proteomes" id="UP000310406"/>
    </source>
</evidence>
<dbReference type="OrthoDB" id="1245542at2"/>
<dbReference type="EMBL" id="SNTZ01000001">
    <property type="protein sequence ID" value="THV61272.1"/>
    <property type="molecule type" value="Genomic_DNA"/>
</dbReference>
<evidence type="ECO:0000313" key="1">
    <source>
        <dbReference type="EMBL" id="THV61272.1"/>
    </source>
</evidence>
<reference evidence="1 2" key="1">
    <citation type="submission" date="2019-03" db="EMBL/GenBank/DDBJ databases">
        <title>Muricauda SCR12 sp.nov, a marine bacterium isolated from Pacific Ocean:the Okinawa trough.</title>
        <authorList>
            <person name="Liu L."/>
        </authorList>
    </citation>
    <scope>NUCLEOTIDE SEQUENCE [LARGE SCALE GENOMIC DNA]</scope>
    <source>
        <strain evidence="1 2">SCR12</strain>
    </source>
</reference>
<accession>A0A4S8RTC2</accession>
<dbReference type="Proteomes" id="UP000310406">
    <property type="component" value="Unassembled WGS sequence"/>
</dbReference>
<comment type="caution">
    <text evidence="1">The sequence shown here is derived from an EMBL/GenBank/DDBJ whole genome shotgun (WGS) entry which is preliminary data.</text>
</comment>
<sequence>MKSNFHSDLFKEKQLTPLLDFYYEKHLNQYTFRRVSNLKQQRHGIDLILEHKTSKNLFYVDEKAQLDYVNESLPTFAFELFYQKKGHQKQGWLFDVSKKTHFYALVTSIYSDEEKMFTSCNITFVNREKLIGHLFGLGLTEEYLTRVAHNNKDTHGKLVLERLHPKKDGYLFFSTSNKAEKPINLILRLEFLSAIGVAKRLI</sequence>
<name>A0A4S8RTC2_9FLAO</name>
<dbReference type="RefSeq" id="WP_136565055.1">
    <property type="nucleotide sequence ID" value="NZ_SNTZ01000001.1"/>
</dbReference>
<keyword evidence="2" id="KW-1185">Reference proteome</keyword>
<protein>
    <submittedName>
        <fullName evidence="1">Uncharacterized protein</fullName>
    </submittedName>
</protein>
<gene>
    <name evidence="1" type="ORF">EZV76_02800</name>
</gene>
<proteinExistence type="predicted"/>
<organism evidence="1 2">
    <name type="scientific">Flagellimonas alvinocaridis</name>
    <dbReference type="NCBI Taxonomy" id="2530200"/>
    <lineage>
        <taxon>Bacteria</taxon>
        <taxon>Pseudomonadati</taxon>
        <taxon>Bacteroidota</taxon>
        <taxon>Flavobacteriia</taxon>
        <taxon>Flavobacteriales</taxon>
        <taxon>Flavobacteriaceae</taxon>
        <taxon>Flagellimonas</taxon>
    </lineage>
</organism>
<dbReference type="AlphaFoldDB" id="A0A4S8RTC2"/>